<protein>
    <submittedName>
        <fullName evidence="3">Uncharacterized protein LOC103507383</fullName>
    </submittedName>
</protein>
<evidence type="ECO:0000256" key="1">
    <source>
        <dbReference type="SAM" id="MobiDB-lite"/>
    </source>
</evidence>
<evidence type="ECO:0000313" key="3">
    <source>
        <dbReference type="RefSeq" id="XP_008470071.1"/>
    </source>
</evidence>
<keyword evidence="2" id="KW-1185">Reference proteome</keyword>
<organism evidence="2 3">
    <name type="scientific">Diaphorina citri</name>
    <name type="common">Asian citrus psyllid</name>
    <dbReference type="NCBI Taxonomy" id="121845"/>
    <lineage>
        <taxon>Eukaryota</taxon>
        <taxon>Metazoa</taxon>
        <taxon>Ecdysozoa</taxon>
        <taxon>Arthropoda</taxon>
        <taxon>Hexapoda</taxon>
        <taxon>Insecta</taxon>
        <taxon>Pterygota</taxon>
        <taxon>Neoptera</taxon>
        <taxon>Paraneoptera</taxon>
        <taxon>Hemiptera</taxon>
        <taxon>Sternorrhyncha</taxon>
        <taxon>Psylloidea</taxon>
        <taxon>Psyllidae</taxon>
        <taxon>Diaphorininae</taxon>
        <taxon>Diaphorina</taxon>
    </lineage>
</organism>
<dbReference type="PaxDb" id="121845-A0A1S3CXV1"/>
<reference evidence="3" key="1">
    <citation type="submission" date="2025-08" db="UniProtKB">
        <authorList>
            <consortium name="RefSeq"/>
        </authorList>
    </citation>
    <scope>IDENTIFICATION</scope>
</reference>
<sequence length="189" mass="22279">MATGRETLPVQYNPLLHIQPQQYYEAGCYYATQQKYELALEYLDRVSDHIVNPDHLPVDKEKVKDVIIKSLKKKIDLCCKLWMFDKAREDLEALKNYTSRGLRALEDKIDDAYWQAAIFQLEREAKNATSTHTRTEEQSCFCMENVEELEEEEEESSTHTRTEEQSCFCMENVEELEEEEEEEEDSESD</sequence>
<accession>A0A1S3CXV1</accession>
<feature type="compositionally biased region" description="Acidic residues" evidence="1">
    <location>
        <begin position="172"/>
        <end position="189"/>
    </location>
</feature>
<feature type="region of interest" description="Disordered" evidence="1">
    <location>
        <begin position="147"/>
        <end position="189"/>
    </location>
</feature>
<name>A0A1S3CXV1_DIACI</name>
<evidence type="ECO:0000313" key="2">
    <source>
        <dbReference type="Proteomes" id="UP000079169"/>
    </source>
</evidence>
<gene>
    <name evidence="3" type="primary">LOC103507383</name>
</gene>
<dbReference type="RefSeq" id="XP_008470071.1">
    <property type="nucleotide sequence ID" value="XM_008471849.2"/>
</dbReference>
<dbReference type="GeneID" id="103507383"/>
<proteinExistence type="predicted"/>
<dbReference type="KEGG" id="dci:103507383"/>
<dbReference type="AlphaFoldDB" id="A0A1S3CXV1"/>
<dbReference type="Proteomes" id="UP000079169">
    <property type="component" value="Unplaced"/>
</dbReference>